<dbReference type="Proteomes" id="UP001275084">
    <property type="component" value="Unassembled WGS sequence"/>
</dbReference>
<gene>
    <name evidence="1" type="ORF">B0T25DRAFT_528339</name>
</gene>
<evidence type="ECO:0000313" key="2">
    <source>
        <dbReference type="Proteomes" id="UP001275084"/>
    </source>
</evidence>
<reference evidence="1" key="1">
    <citation type="journal article" date="2023" name="Mol. Phylogenet. Evol.">
        <title>Genome-scale phylogeny and comparative genomics of the fungal order Sordariales.</title>
        <authorList>
            <person name="Hensen N."/>
            <person name="Bonometti L."/>
            <person name="Westerberg I."/>
            <person name="Brannstrom I.O."/>
            <person name="Guillou S."/>
            <person name="Cros-Aarteil S."/>
            <person name="Calhoun S."/>
            <person name="Haridas S."/>
            <person name="Kuo A."/>
            <person name="Mondo S."/>
            <person name="Pangilinan J."/>
            <person name="Riley R."/>
            <person name="LaButti K."/>
            <person name="Andreopoulos B."/>
            <person name="Lipzen A."/>
            <person name="Chen C."/>
            <person name="Yan M."/>
            <person name="Daum C."/>
            <person name="Ng V."/>
            <person name="Clum A."/>
            <person name="Steindorff A."/>
            <person name="Ohm R.A."/>
            <person name="Martin F."/>
            <person name="Silar P."/>
            <person name="Natvig D.O."/>
            <person name="Lalanne C."/>
            <person name="Gautier V."/>
            <person name="Ament-Velasquez S.L."/>
            <person name="Kruys A."/>
            <person name="Hutchinson M.I."/>
            <person name="Powell A.J."/>
            <person name="Barry K."/>
            <person name="Miller A.N."/>
            <person name="Grigoriev I.V."/>
            <person name="Debuchy R."/>
            <person name="Gladieux P."/>
            <person name="Hiltunen Thoren M."/>
            <person name="Johannesson H."/>
        </authorList>
    </citation>
    <scope>NUCLEOTIDE SEQUENCE</scope>
    <source>
        <strain evidence="1">CBS 955.72</strain>
    </source>
</reference>
<name>A0AAJ0MKE5_9PEZI</name>
<sequence>MTDDRTITQAVRATNAGVRGISALESETEYPSPPPYSAVCSRDTMGVVPLDWRKVLDDYFHELDVLREDWASEVLGRYMQHAADTRRLGTLASLQAIIAGEVSTRSCRHMWIRRRMHTSEHWCLSRSWGSLQTTYKKRKQAIDKKYTRILGISPFHMYLADGRYDKKRLFPGCLYDICSAWPGFYPGQKVLLVKNNLVTWPPEHNRFSNEIQVKGRDGKVLFEGTMTCNGGKNISWRCQQYQDSGRH</sequence>
<dbReference type="AlphaFoldDB" id="A0AAJ0MKE5"/>
<comment type="caution">
    <text evidence="1">The sequence shown here is derived from an EMBL/GenBank/DDBJ whole genome shotgun (WGS) entry which is preliminary data.</text>
</comment>
<proteinExistence type="predicted"/>
<dbReference type="EMBL" id="JAUIQD010000001">
    <property type="protein sequence ID" value="KAK3363721.1"/>
    <property type="molecule type" value="Genomic_DNA"/>
</dbReference>
<evidence type="ECO:0000313" key="1">
    <source>
        <dbReference type="EMBL" id="KAK3363721.1"/>
    </source>
</evidence>
<accession>A0AAJ0MKE5</accession>
<keyword evidence="2" id="KW-1185">Reference proteome</keyword>
<reference evidence="1" key="2">
    <citation type="submission" date="2023-06" db="EMBL/GenBank/DDBJ databases">
        <authorList>
            <consortium name="Lawrence Berkeley National Laboratory"/>
            <person name="Haridas S."/>
            <person name="Hensen N."/>
            <person name="Bonometti L."/>
            <person name="Westerberg I."/>
            <person name="Brannstrom I.O."/>
            <person name="Guillou S."/>
            <person name="Cros-Aarteil S."/>
            <person name="Calhoun S."/>
            <person name="Kuo A."/>
            <person name="Mondo S."/>
            <person name="Pangilinan J."/>
            <person name="Riley R."/>
            <person name="Labutti K."/>
            <person name="Andreopoulos B."/>
            <person name="Lipzen A."/>
            <person name="Chen C."/>
            <person name="Yanf M."/>
            <person name="Daum C."/>
            <person name="Ng V."/>
            <person name="Clum A."/>
            <person name="Steindorff A."/>
            <person name="Ohm R."/>
            <person name="Martin F."/>
            <person name="Silar P."/>
            <person name="Natvig D."/>
            <person name="Lalanne C."/>
            <person name="Gautier V."/>
            <person name="Ament-Velasquez S.L."/>
            <person name="Kruys A."/>
            <person name="Hutchinson M.I."/>
            <person name="Powell A.J."/>
            <person name="Barry K."/>
            <person name="Miller A.N."/>
            <person name="Grigoriev I.V."/>
            <person name="Debuchy R."/>
            <person name="Gladieux P."/>
            <person name="Thoren M.H."/>
            <person name="Johannesson H."/>
        </authorList>
    </citation>
    <scope>NUCLEOTIDE SEQUENCE</scope>
    <source>
        <strain evidence="1">CBS 955.72</strain>
    </source>
</reference>
<organism evidence="1 2">
    <name type="scientific">Lasiosphaeria hispida</name>
    <dbReference type="NCBI Taxonomy" id="260671"/>
    <lineage>
        <taxon>Eukaryota</taxon>
        <taxon>Fungi</taxon>
        <taxon>Dikarya</taxon>
        <taxon>Ascomycota</taxon>
        <taxon>Pezizomycotina</taxon>
        <taxon>Sordariomycetes</taxon>
        <taxon>Sordariomycetidae</taxon>
        <taxon>Sordariales</taxon>
        <taxon>Lasiosphaeriaceae</taxon>
        <taxon>Lasiosphaeria</taxon>
    </lineage>
</organism>
<protein>
    <submittedName>
        <fullName evidence="1">Uncharacterized protein</fullName>
    </submittedName>
</protein>